<dbReference type="Proteomes" id="UP000015105">
    <property type="component" value="Chromosome 5D"/>
</dbReference>
<reference evidence="1" key="5">
    <citation type="journal article" date="2021" name="G3 (Bethesda)">
        <title>Aegilops tauschii genome assembly Aet v5.0 features greater sequence contiguity and improved annotation.</title>
        <authorList>
            <person name="Wang L."/>
            <person name="Zhu T."/>
            <person name="Rodriguez J.C."/>
            <person name="Deal K.R."/>
            <person name="Dubcovsky J."/>
            <person name="McGuire P.E."/>
            <person name="Lux T."/>
            <person name="Spannagl M."/>
            <person name="Mayer K.F.X."/>
            <person name="Baldrich P."/>
            <person name="Meyers B.C."/>
            <person name="Huo N."/>
            <person name="Gu Y.Q."/>
            <person name="Zhou H."/>
            <person name="Devos K.M."/>
            <person name="Bennetzen J.L."/>
            <person name="Unver T."/>
            <person name="Budak H."/>
            <person name="Gulick P.J."/>
            <person name="Galiba G."/>
            <person name="Kalapos B."/>
            <person name="Nelson D.R."/>
            <person name="Li P."/>
            <person name="You F.M."/>
            <person name="Luo M.C."/>
            <person name="Dvorak J."/>
        </authorList>
    </citation>
    <scope>NUCLEOTIDE SEQUENCE [LARGE SCALE GENOMIC DNA]</scope>
    <source>
        <strain evidence="1">cv. AL8/78</strain>
    </source>
</reference>
<dbReference type="PANTHER" id="PTHR31264:SF10">
    <property type="entry name" value="GENOME ASSEMBLY, CHROMOSOME: II"/>
    <property type="match status" value="1"/>
</dbReference>
<dbReference type="EnsemblPlants" id="AET5Gv20057100.4">
    <property type="protein sequence ID" value="AET5Gv20057100.4"/>
    <property type="gene ID" value="AET5Gv20057100"/>
</dbReference>
<accession>A0A453JIQ1</accession>
<evidence type="ECO:0000313" key="2">
    <source>
        <dbReference type="Proteomes" id="UP000015105"/>
    </source>
</evidence>
<proteinExistence type="predicted"/>
<dbReference type="SUPFAM" id="SSF81383">
    <property type="entry name" value="F-box domain"/>
    <property type="match status" value="1"/>
</dbReference>
<reference evidence="1" key="4">
    <citation type="submission" date="2019-03" db="UniProtKB">
        <authorList>
            <consortium name="EnsemblPlants"/>
        </authorList>
    </citation>
    <scope>IDENTIFICATION</scope>
</reference>
<reference evidence="2" key="2">
    <citation type="journal article" date="2017" name="Nat. Plants">
        <title>The Aegilops tauschii genome reveals multiple impacts of transposons.</title>
        <authorList>
            <person name="Zhao G."/>
            <person name="Zou C."/>
            <person name="Li K."/>
            <person name="Wang K."/>
            <person name="Li T."/>
            <person name="Gao L."/>
            <person name="Zhang X."/>
            <person name="Wang H."/>
            <person name="Yang Z."/>
            <person name="Liu X."/>
            <person name="Jiang W."/>
            <person name="Mao L."/>
            <person name="Kong X."/>
            <person name="Jiao Y."/>
            <person name="Jia J."/>
        </authorList>
    </citation>
    <scope>NUCLEOTIDE SEQUENCE [LARGE SCALE GENOMIC DNA]</scope>
    <source>
        <strain evidence="2">cv. AL8/78</strain>
    </source>
</reference>
<name>A0A453JIQ1_AEGTS</name>
<evidence type="ECO:0008006" key="3">
    <source>
        <dbReference type="Google" id="ProtNLM"/>
    </source>
</evidence>
<sequence>PPEQSPLQQAAPPEQPILDELLEEIFLRLPTAADLARASMACVSFRRVVAGHAFRRRFRALHPPPLLGILDLPFIPAEPPHPSAAAARAYADAGADFWCSFLPSRERWGITDVRDGRVLLAGVPEGSIYPWGGSKLLRDFAVCDPLFRLYLVLPVIPDDLTALVHEPDITDVDYFLVPPAEDEDDGVSFRVMCLARCKTKLVLFVFSRGAGQWRTVAFDSGSELYWASRRYYWRRCFCRAFFPENRLLMLDIDRMKFSVVNLPIEPWPEEYEMTFVEAAKGSLGMFTIFDDFDEKQGGVVFHLWYGILRKDGDSANLWQANAMISLPLSYRHYRIMGVAGGYLLLQGIPKDLLLTSPSAEGKETDCFTLNLQTLQLERFCGTADMIYEDHLYAGLPPSLSVPTI</sequence>
<dbReference type="Gramene" id="AET5Gv20057100.4">
    <property type="protein sequence ID" value="AET5Gv20057100.4"/>
    <property type="gene ID" value="AET5Gv20057100"/>
</dbReference>
<dbReference type="PANTHER" id="PTHR31264">
    <property type="entry name" value="OS07G0554500 PROTEIN-RELATED"/>
    <property type="match status" value="1"/>
</dbReference>
<dbReference type="InterPro" id="IPR036047">
    <property type="entry name" value="F-box-like_dom_sf"/>
</dbReference>
<evidence type="ECO:0000313" key="1">
    <source>
        <dbReference type="EnsemblPlants" id="AET5Gv20057100.4"/>
    </source>
</evidence>
<keyword evidence="2" id="KW-1185">Reference proteome</keyword>
<reference evidence="2" key="1">
    <citation type="journal article" date="2014" name="Science">
        <title>Ancient hybridizations among the ancestral genomes of bread wheat.</title>
        <authorList>
            <consortium name="International Wheat Genome Sequencing Consortium,"/>
            <person name="Marcussen T."/>
            <person name="Sandve S.R."/>
            <person name="Heier L."/>
            <person name="Spannagl M."/>
            <person name="Pfeifer M."/>
            <person name="Jakobsen K.S."/>
            <person name="Wulff B.B."/>
            <person name="Steuernagel B."/>
            <person name="Mayer K.F."/>
            <person name="Olsen O.A."/>
        </authorList>
    </citation>
    <scope>NUCLEOTIDE SEQUENCE [LARGE SCALE GENOMIC DNA]</scope>
    <source>
        <strain evidence="2">cv. AL8/78</strain>
    </source>
</reference>
<organism evidence="1 2">
    <name type="scientific">Aegilops tauschii subsp. strangulata</name>
    <name type="common">Goatgrass</name>
    <dbReference type="NCBI Taxonomy" id="200361"/>
    <lineage>
        <taxon>Eukaryota</taxon>
        <taxon>Viridiplantae</taxon>
        <taxon>Streptophyta</taxon>
        <taxon>Embryophyta</taxon>
        <taxon>Tracheophyta</taxon>
        <taxon>Spermatophyta</taxon>
        <taxon>Magnoliopsida</taxon>
        <taxon>Liliopsida</taxon>
        <taxon>Poales</taxon>
        <taxon>Poaceae</taxon>
        <taxon>BOP clade</taxon>
        <taxon>Pooideae</taxon>
        <taxon>Triticodae</taxon>
        <taxon>Triticeae</taxon>
        <taxon>Triticinae</taxon>
        <taxon>Aegilops</taxon>
    </lineage>
</organism>
<dbReference type="AlphaFoldDB" id="A0A453JIQ1"/>
<protein>
    <recommendedName>
        <fullName evidence="3">F-box domain-containing protein</fullName>
    </recommendedName>
</protein>
<dbReference type="CDD" id="cd09917">
    <property type="entry name" value="F-box_SF"/>
    <property type="match status" value="1"/>
</dbReference>
<reference evidence="1" key="3">
    <citation type="journal article" date="2017" name="Nature">
        <title>Genome sequence of the progenitor of the wheat D genome Aegilops tauschii.</title>
        <authorList>
            <person name="Luo M.C."/>
            <person name="Gu Y.Q."/>
            <person name="Puiu D."/>
            <person name="Wang H."/>
            <person name="Twardziok S.O."/>
            <person name="Deal K.R."/>
            <person name="Huo N."/>
            <person name="Zhu T."/>
            <person name="Wang L."/>
            <person name="Wang Y."/>
            <person name="McGuire P.E."/>
            <person name="Liu S."/>
            <person name="Long H."/>
            <person name="Ramasamy R.K."/>
            <person name="Rodriguez J.C."/>
            <person name="Van S.L."/>
            <person name="Yuan L."/>
            <person name="Wang Z."/>
            <person name="Xia Z."/>
            <person name="Xiao L."/>
            <person name="Anderson O.D."/>
            <person name="Ouyang S."/>
            <person name="Liang Y."/>
            <person name="Zimin A.V."/>
            <person name="Pertea G."/>
            <person name="Qi P."/>
            <person name="Bennetzen J.L."/>
            <person name="Dai X."/>
            <person name="Dawson M.W."/>
            <person name="Muller H.G."/>
            <person name="Kugler K."/>
            <person name="Rivarola-Duarte L."/>
            <person name="Spannagl M."/>
            <person name="Mayer K.F.X."/>
            <person name="Lu F.H."/>
            <person name="Bevan M.W."/>
            <person name="Leroy P."/>
            <person name="Li P."/>
            <person name="You F.M."/>
            <person name="Sun Q."/>
            <person name="Liu Z."/>
            <person name="Lyons E."/>
            <person name="Wicker T."/>
            <person name="Salzberg S.L."/>
            <person name="Devos K.M."/>
            <person name="Dvorak J."/>
        </authorList>
    </citation>
    <scope>NUCLEOTIDE SEQUENCE [LARGE SCALE GENOMIC DNA]</scope>
    <source>
        <strain evidence="1">cv. AL8/78</strain>
    </source>
</reference>